<feature type="transmembrane region" description="Helical" evidence="4">
    <location>
        <begin position="82"/>
        <end position="99"/>
    </location>
</feature>
<gene>
    <name evidence="6" type="ordered locus">ABO_0032</name>
</gene>
<dbReference type="PROSITE" id="PS00194">
    <property type="entry name" value="THIOREDOXIN_1"/>
    <property type="match status" value="1"/>
</dbReference>
<reference evidence="6 7" key="1">
    <citation type="journal article" date="2006" name="Nat. Biotechnol.">
        <title>Genome sequence of the ubiquitous hydrocarbon-degrading marine bacterium Alcanivorax borkumensis.</title>
        <authorList>
            <person name="Schneiker S."/>
            <person name="Martins dos Santos V.A.P."/>
            <person name="Bartels D."/>
            <person name="Bekel T."/>
            <person name="Brecht M."/>
            <person name="Buhrmester J."/>
            <person name="Chernikova T.N."/>
            <person name="Denaro R."/>
            <person name="Ferrer M."/>
            <person name="Gertler C."/>
            <person name="Goesmann A."/>
            <person name="Golyshina O.V."/>
            <person name="Kaminski F."/>
            <person name="Khachane A.N."/>
            <person name="Lang S."/>
            <person name="Linke B."/>
            <person name="McHardy A.C."/>
            <person name="Meyer F."/>
            <person name="Nechitaylo T."/>
            <person name="Puehler A."/>
            <person name="Regenhardt D."/>
            <person name="Rupp O."/>
            <person name="Sabirova J.S."/>
            <person name="Selbitschka W."/>
            <person name="Yakimov M.M."/>
            <person name="Timmis K.N."/>
            <person name="Vorhoelter F.-J."/>
            <person name="Weidner S."/>
            <person name="Kaiser O."/>
            <person name="Golyshin P.N."/>
        </authorList>
    </citation>
    <scope>NUCLEOTIDE SEQUENCE [LARGE SCALE GENOMIC DNA]</scope>
    <source>
        <strain evidence="7">ATCC 700651 / DSM 11573 / NCIMB 13689 / SK2</strain>
    </source>
</reference>
<evidence type="ECO:0000256" key="3">
    <source>
        <dbReference type="ARBA" id="ARBA00023284"/>
    </source>
</evidence>
<evidence type="ECO:0000313" key="7">
    <source>
        <dbReference type="Proteomes" id="UP000008871"/>
    </source>
</evidence>
<accession>Q0VTM9</accession>
<feature type="domain" description="Thioredoxin" evidence="5">
    <location>
        <begin position="167"/>
        <end position="304"/>
    </location>
</feature>
<keyword evidence="4" id="KW-1133">Transmembrane helix</keyword>
<organism evidence="6 7">
    <name type="scientific">Alcanivorax borkumensis (strain ATCC 700651 / DSM 11573 / NCIMB 13689 / SK2)</name>
    <dbReference type="NCBI Taxonomy" id="393595"/>
    <lineage>
        <taxon>Bacteria</taxon>
        <taxon>Pseudomonadati</taxon>
        <taxon>Pseudomonadota</taxon>
        <taxon>Gammaproteobacteria</taxon>
        <taxon>Oceanospirillales</taxon>
        <taxon>Alcanivoracaceae</taxon>
        <taxon>Alcanivorax</taxon>
    </lineage>
</organism>
<dbReference type="EMBL" id="AM286690">
    <property type="protein sequence ID" value="CAL15479.1"/>
    <property type="molecule type" value="Genomic_DNA"/>
</dbReference>
<keyword evidence="2" id="KW-0201">Cytochrome c-type biogenesis</keyword>
<dbReference type="GO" id="GO:0017004">
    <property type="term" value="P:cytochrome complex assembly"/>
    <property type="evidence" value="ECO:0007669"/>
    <property type="project" value="UniProtKB-KW"/>
</dbReference>
<dbReference type="PANTHER" id="PTHR42852">
    <property type="entry name" value="THIOL:DISULFIDE INTERCHANGE PROTEIN DSBE"/>
    <property type="match status" value="1"/>
</dbReference>
<keyword evidence="3" id="KW-0676">Redox-active center</keyword>
<dbReference type="Gene3D" id="3.40.30.10">
    <property type="entry name" value="Glutaredoxin"/>
    <property type="match status" value="1"/>
</dbReference>
<dbReference type="eggNOG" id="COG0526">
    <property type="taxonomic scope" value="Bacteria"/>
</dbReference>
<dbReference type="InterPro" id="IPR017937">
    <property type="entry name" value="Thioredoxin_CS"/>
</dbReference>
<dbReference type="GO" id="GO:0030313">
    <property type="term" value="C:cell envelope"/>
    <property type="evidence" value="ECO:0007669"/>
    <property type="project" value="UniProtKB-SubCell"/>
</dbReference>
<dbReference type="AlphaFoldDB" id="Q0VTM9"/>
<dbReference type="GO" id="GO:0015036">
    <property type="term" value="F:disulfide oxidoreductase activity"/>
    <property type="evidence" value="ECO:0007669"/>
    <property type="project" value="UniProtKB-ARBA"/>
</dbReference>
<evidence type="ECO:0000259" key="5">
    <source>
        <dbReference type="PROSITE" id="PS51352"/>
    </source>
</evidence>
<dbReference type="STRING" id="393595.ABO_0032"/>
<name>Q0VTM9_ALCBS</name>
<sequence>MHAVLTRLGCSSCNPVYAPPVNSRLMEPGHTGDFLIGDTVDTVIIGPLALPAGTFVVLVGFFAATLASLWWQRRGQRIEATLWLIAVTAVFGARLAFVLRYHNQYESWLAMLDIRDGGWWWPGVLLALPVLAVSLFRHTRVRAALLSTCAAAMLTMTVTLAALQALSPTPSPLPDVTLYNLEGETATLKSAANGVTLVNLWATWCPPCRREMPVLESAQQRYPDVRFILVNQGENPTQVRQYLTEEQLHFEYLLLDPHTDLGRYAGNRGLPLTLLFDNKGQEVARHFGPLSDASLHHFLNHNLSGDTP</sequence>
<dbReference type="InterPro" id="IPR013766">
    <property type="entry name" value="Thioredoxin_domain"/>
</dbReference>
<dbReference type="Pfam" id="PF08534">
    <property type="entry name" value="Redoxin"/>
    <property type="match status" value="1"/>
</dbReference>
<evidence type="ECO:0000313" key="6">
    <source>
        <dbReference type="EMBL" id="CAL15479.1"/>
    </source>
</evidence>
<dbReference type="KEGG" id="abo:ABO_0032"/>
<feature type="transmembrane region" description="Helical" evidence="4">
    <location>
        <begin position="143"/>
        <end position="163"/>
    </location>
</feature>
<dbReference type="InterPro" id="IPR036249">
    <property type="entry name" value="Thioredoxin-like_sf"/>
</dbReference>
<evidence type="ECO:0000256" key="4">
    <source>
        <dbReference type="SAM" id="Phobius"/>
    </source>
</evidence>
<dbReference type="InterPro" id="IPR050553">
    <property type="entry name" value="Thioredoxin_ResA/DsbE_sf"/>
</dbReference>
<feature type="transmembrane region" description="Helical" evidence="4">
    <location>
        <begin position="48"/>
        <end position="70"/>
    </location>
</feature>
<keyword evidence="4" id="KW-0472">Membrane</keyword>
<comment type="subcellular location">
    <subcellularLocation>
        <location evidence="1">Cell envelope</location>
    </subcellularLocation>
</comment>
<dbReference type="InterPro" id="IPR013740">
    <property type="entry name" value="Redoxin"/>
</dbReference>
<feature type="transmembrane region" description="Helical" evidence="4">
    <location>
        <begin position="119"/>
        <end position="136"/>
    </location>
</feature>
<dbReference type="HOGENOM" id="CLU_089636_0_0_6"/>
<dbReference type="SUPFAM" id="SSF52833">
    <property type="entry name" value="Thioredoxin-like"/>
    <property type="match status" value="1"/>
</dbReference>
<protein>
    <recommendedName>
        <fullName evidence="5">Thioredoxin domain-containing protein</fullName>
    </recommendedName>
</protein>
<keyword evidence="4" id="KW-0812">Transmembrane</keyword>
<evidence type="ECO:0000256" key="2">
    <source>
        <dbReference type="ARBA" id="ARBA00022748"/>
    </source>
</evidence>
<dbReference type="CDD" id="cd02966">
    <property type="entry name" value="TlpA_like_family"/>
    <property type="match status" value="1"/>
</dbReference>
<evidence type="ECO:0000256" key="1">
    <source>
        <dbReference type="ARBA" id="ARBA00004196"/>
    </source>
</evidence>
<proteinExistence type="predicted"/>
<dbReference type="Proteomes" id="UP000008871">
    <property type="component" value="Chromosome"/>
</dbReference>
<keyword evidence="7" id="KW-1185">Reference proteome</keyword>
<dbReference type="PANTHER" id="PTHR42852:SF18">
    <property type="entry name" value="CHROMOSOME UNDETERMINED SCAFFOLD_47, WHOLE GENOME SHOTGUN SEQUENCE"/>
    <property type="match status" value="1"/>
</dbReference>
<dbReference type="PROSITE" id="PS51352">
    <property type="entry name" value="THIOREDOXIN_2"/>
    <property type="match status" value="1"/>
</dbReference>